<dbReference type="OrthoDB" id="4036215at2759"/>
<evidence type="ECO:0000313" key="2">
    <source>
        <dbReference type="EMBL" id="CCE61809.1"/>
    </source>
</evidence>
<dbReference type="AlphaFoldDB" id="G8BP78"/>
<keyword evidence="3" id="KW-1185">Reference proteome</keyword>
<dbReference type="HOGENOM" id="CLU_1251416_0_0_1"/>
<dbReference type="RefSeq" id="XP_003684243.1">
    <property type="nucleotide sequence ID" value="XM_003684195.1"/>
</dbReference>
<protein>
    <submittedName>
        <fullName evidence="2">Uncharacterized protein</fullName>
    </submittedName>
</protein>
<dbReference type="Proteomes" id="UP000005666">
    <property type="component" value="Chromosome 2"/>
</dbReference>
<feature type="region of interest" description="Disordered" evidence="1">
    <location>
        <begin position="75"/>
        <end position="98"/>
    </location>
</feature>
<reference evidence="2 3" key="1">
    <citation type="journal article" date="2011" name="Proc. Natl. Acad. Sci. U.S.A.">
        <title>Evolutionary erosion of yeast sex chromosomes by mating-type switching accidents.</title>
        <authorList>
            <person name="Gordon J.L."/>
            <person name="Armisen D."/>
            <person name="Proux-Wera E."/>
            <person name="Oheigeartaigh S.S."/>
            <person name="Byrne K.P."/>
            <person name="Wolfe K.H."/>
        </authorList>
    </citation>
    <scope>NUCLEOTIDE SEQUENCE [LARGE SCALE GENOMIC DNA]</scope>
    <source>
        <strain evidence="3">ATCC 24235 / CBS 4417 / NBRC 1672 / NRRL Y-8282 / UCD 70-5</strain>
    </source>
</reference>
<organism evidence="2 3">
    <name type="scientific">Tetrapisispora phaffii (strain ATCC 24235 / CBS 4417 / NBRC 1672 / NRRL Y-8282 / UCD 70-5)</name>
    <name type="common">Yeast</name>
    <name type="synonym">Fabospora phaffii</name>
    <dbReference type="NCBI Taxonomy" id="1071381"/>
    <lineage>
        <taxon>Eukaryota</taxon>
        <taxon>Fungi</taxon>
        <taxon>Dikarya</taxon>
        <taxon>Ascomycota</taxon>
        <taxon>Saccharomycotina</taxon>
        <taxon>Saccharomycetes</taxon>
        <taxon>Saccharomycetales</taxon>
        <taxon>Saccharomycetaceae</taxon>
        <taxon>Tetrapisispora</taxon>
    </lineage>
</organism>
<proteinExistence type="predicted"/>
<dbReference type="GeneID" id="11535100"/>
<accession>G8BP78</accession>
<evidence type="ECO:0000313" key="3">
    <source>
        <dbReference type="Proteomes" id="UP000005666"/>
    </source>
</evidence>
<evidence type="ECO:0000256" key="1">
    <source>
        <dbReference type="SAM" id="MobiDB-lite"/>
    </source>
</evidence>
<gene>
    <name evidence="2" type="primary">TPHA0B01360</name>
    <name evidence="2" type="ordered locus">TPHA_0B01360</name>
</gene>
<dbReference type="KEGG" id="tpf:TPHA_0B01360"/>
<sequence length="221" mass="25756">MKPPGSAIIRKYLNIDKLEDSLSLLGCSKEISRGGSSHLELDISFDQNDESFDVYLDLFDNDFSISSDFDTSGIIDTNNHKKDNNDNNDSNNKNRTKKRNYYDLINSSYITGNNTNLLYNNKSVTCEFHSENSSAPSYLKLSAIENENPLTINNEKVLPKRNRKKKKTDKVDLQFVKLITEKLNRYDSRNLIMNNKYNDDLDYFDKVRFQEILYKFSKTYF</sequence>
<name>G8BP78_TETPH</name>
<dbReference type="EMBL" id="HE612857">
    <property type="protein sequence ID" value="CCE61809.1"/>
    <property type="molecule type" value="Genomic_DNA"/>
</dbReference>